<dbReference type="PANTHER" id="PTHR36057">
    <property type="match status" value="1"/>
</dbReference>
<dbReference type="Pfam" id="PF06764">
    <property type="entry name" value="DUF1223"/>
    <property type="match status" value="1"/>
</dbReference>
<accession>A0ABU0HFB2</accession>
<dbReference type="Proteomes" id="UP001236369">
    <property type="component" value="Unassembled WGS sequence"/>
</dbReference>
<organism evidence="2 3">
    <name type="scientific">Methylobacterium persicinum</name>
    <dbReference type="NCBI Taxonomy" id="374426"/>
    <lineage>
        <taxon>Bacteria</taxon>
        <taxon>Pseudomonadati</taxon>
        <taxon>Pseudomonadota</taxon>
        <taxon>Alphaproteobacteria</taxon>
        <taxon>Hyphomicrobiales</taxon>
        <taxon>Methylobacteriaceae</taxon>
        <taxon>Methylobacterium</taxon>
    </lineage>
</organism>
<sequence>MRQTRLPPRIVALRALPCAWMAAAGLAPVAVRAEPVSAVVEMFTSQGCTACPAAEPVMRDLAHKPGIVALTLPVTYWDYLGWHDTLGLRAHNERQRAYARARGARQVMTPQAIVDGTAAAIGSNRPAVERLLREAGQTTPLPVPVRAEVQGNRIVVEVGASEPAVPVPAKAGKLDGKDEVWLVPLLKRRETEVEGGENDGRVATYVNVVRGLERLGTWTGQAARFEVPLSAAAVAQADSWVVLVQHAREGRPGRILGAAKGPGL</sequence>
<dbReference type="RefSeq" id="WP_238251939.1">
    <property type="nucleotide sequence ID" value="NZ_BPQX01000054.1"/>
</dbReference>
<evidence type="ECO:0000256" key="1">
    <source>
        <dbReference type="SAM" id="SignalP"/>
    </source>
</evidence>
<comment type="caution">
    <text evidence="2">The sequence shown here is derived from an EMBL/GenBank/DDBJ whole genome shotgun (WGS) entry which is preliminary data.</text>
</comment>
<feature type="chain" id="PRO_5045252175" description="DUF1223 domain-containing protein" evidence="1">
    <location>
        <begin position="34"/>
        <end position="264"/>
    </location>
</feature>
<gene>
    <name evidence="2" type="ORF">QO016_000480</name>
</gene>
<evidence type="ECO:0008006" key="4">
    <source>
        <dbReference type="Google" id="ProtNLM"/>
    </source>
</evidence>
<dbReference type="SUPFAM" id="SSF52833">
    <property type="entry name" value="Thioredoxin-like"/>
    <property type="match status" value="1"/>
</dbReference>
<dbReference type="EMBL" id="JAUSVV010000001">
    <property type="protein sequence ID" value="MDQ0441003.1"/>
    <property type="molecule type" value="Genomic_DNA"/>
</dbReference>
<keyword evidence="1" id="KW-0732">Signal</keyword>
<keyword evidence="3" id="KW-1185">Reference proteome</keyword>
<protein>
    <recommendedName>
        <fullName evidence="4">DUF1223 domain-containing protein</fullName>
    </recommendedName>
</protein>
<evidence type="ECO:0000313" key="3">
    <source>
        <dbReference type="Proteomes" id="UP001236369"/>
    </source>
</evidence>
<feature type="signal peptide" evidence="1">
    <location>
        <begin position="1"/>
        <end position="33"/>
    </location>
</feature>
<name>A0ABU0HFB2_9HYPH</name>
<dbReference type="PANTHER" id="PTHR36057:SF1">
    <property type="entry name" value="LIPOPROTEIN LIPID ATTACHMENT SITE-LIKE PROTEIN, PUTATIVE (DUF1223)-RELATED"/>
    <property type="match status" value="1"/>
</dbReference>
<evidence type="ECO:0000313" key="2">
    <source>
        <dbReference type="EMBL" id="MDQ0441003.1"/>
    </source>
</evidence>
<dbReference type="InterPro" id="IPR010634">
    <property type="entry name" value="DUF1223"/>
</dbReference>
<proteinExistence type="predicted"/>
<dbReference type="InterPro" id="IPR036249">
    <property type="entry name" value="Thioredoxin-like_sf"/>
</dbReference>
<reference evidence="2 3" key="1">
    <citation type="submission" date="2023-07" db="EMBL/GenBank/DDBJ databases">
        <title>Genomic Encyclopedia of Type Strains, Phase IV (KMG-IV): sequencing the most valuable type-strain genomes for metagenomic binning, comparative biology and taxonomic classification.</title>
        <authorList>
            <person name="Goeker M."/>
        </authorList>
    </citation>
    <scope>NUCLEOTIDE SEQUENCE [LARGE SCALE GENOMIC DNA]</scope>
    <source>
        <strain evidence="2 3">DSM 19562</strain>
    </source>
</reference>